<name>A0ABD0V648_DENTH</name>
<gene>
    <name evidence="2" type="ORF">M5K25_013128</name>
</gene>
<feature type="region of interest" description="Disordered" evidence="1">
    <location>
        <begin position="241"/>
        <end position="293"/>
    </location>
</feature>
<evidence type="ECO:0000313" key="2">
    <source>
        <dbReference type="EMBL" id="KAL0918011.1"/>
    </source>
</evidence>
<dbReference type="Proteomes" id="UP001552299">
    <property type="component" value="Unassembled WGS sequence"/>
</dbReference>
<proteinExistence type="predicted"/>
<sequence>MYEREKIVVTSEGKTGPLPALTLKDFVLPPVDDEIKEEDDSGYFWSSAPSSSTFSSTRSFSILHISSSTDDPSFEDESEYEHVFNIPEGGCYMDSEDEYENPLQSLSLEPTPAIITGPSESPDEVDSGPSQVGIEASVATAGPSESPSQLAVRHDVPPSRVRGWYGGRGRVSARRTRNFDARIPPPLYLQNSPMVISSDSSDDEIMYTPRSSVPSPAVGITDHSPFPTFRRYMIPEGGLVIDSSSDEEADLRRQNTIRQASSSSASVPPQTSNYSVSTSSSASVPPQTSNHSVSTLSKFFVPPQPSECASLSHSIGALLGPEIQEPAKTVVGR</sequence>
<feature type="compositionally biased region" description="Low complexity" evidence="1">
    <location>
        <begin position="260"/>
        <end position="290"/>
    </location>
</feature>
<evidence type="ECO:0000313" key="3">
    <source>
        <dbReference type="Proteomes" id="UP001552299"/>
    </source>
</evidence>
<comment type="caution">
    <text evidence="2">The sequence shown here is derived from an EMBL/GenBank/DDBJ whole genome shotgun (WGS) entry which is preliminary data.</text>
</comment>
<keyword evidence="3" id="KW-1185">Reference proteome</keyword>
<evidence type="ECO:0000256" key="1">
    <source>
        <dbReference type="SAM" id="MobiDB-lite"/>
    </source>
</evidence>
<accession>A0ABD0V648</accession>
<dbReference type="AlphaFoldDB" id="A0ABD0V648"/>
<reference evidence="2 3" key="1">
    <citation type="journal article" date="2024" name="Plant Biotechnol. J.">
        <title>Dendrobium thyrsiflorum genome and its molecular insights into genes involved in important horticultural traits.</title>
        <authorList>
            <person name="Chen B."/>
            <person name="Wang J.Y."/>
            <person name="Zheng P.J."/>
            <person name="Li K.L."/>
            <person name="Liang Y.M."/>
            <person name="Chen X.F."/>
            <person name="Zhang C."/>
            <person name="Zhao X."/>
            <person name="He X."/>
            <person name="Zhang G.Q."/>
            <person name="Liu Z.J."/>
            <person name="Xu Q."/>
        </authorList>
    </citation>
    <scope>NUCLEOTIDE SEQUENCE [LARGE SCALE GENOMIC DNA]</scope>
    <source>
        <strain evidence="2">GZMU011</strain>
    </source>
</reference>
<protein>
    <submittedName>
        <fullName evidence="2">Uncharacterized protein</fullName>
    </submittedName>
</protein>
<organism evidence="2 3">
    <name type="scientific">Dendrobium thyrsiflorum</name>
    <name type="common">Pinecone-like raceme dendrobium</name>
    <name type="synonym">Orchid</name>
    <dbReference type="NCBI Taxonomy" id="117978"/>
    <lineage>
        <taxon>Eukaryota</taxon>
        <taxon>Viridiplantae</taxon>
        <taxon>Streptophyta</taxon>
        <taxon>Embryophyta</taxon>
        <taxon>Tracheophyta</taxon>
        <taxon>Spermatophyta</taxon>
        <taxon>Magnoliopsida</taxon>
        <taxon>Liliopsida</taxon>
        <taxon>Asparagales</taxon>
        <taxon>Orchidaceae</taxon>
        <taxon>Epidendroideae</taxon>
        <taxon>Malaxideae</taxon>
        <taxon>Dendrobiinae</taxon>
        <taxon>Dendrobium</taxon>
    </lineage>
</organism>
<dbReference type="EMBL" id="JANQDX010000010">
    <property type="protein sequence ID" value="KAL0918011.1"/>
    <property type="molecule type" value="Genomic_DNA"/>
</dbReference>